<dbReference type="InterPro" id="IPR002035">
    <property type="entry name" value="VWF_A"/>
</dbReference>
<feature type="region of interest" description="Disordered" evidence="1">
    <location>
        <begin position="505"/>
        <end position="530"/>
    </location>
</feature>
<gene>
    <name evidence="5" type="ORF">EZI54_18610</name>
</gene>
<dbReference type="SMART" id="SM00327">
    <property type="entry name" value="VWA"/>
    <property type="match status" value="1"/>
</dbReference>
<comment type="caution">
    <text evidence="5">The sequence shown here is derived from an EMBL/GenBank/DDBJ whole genome shotgun (WGS) entry which is preliminary data.</text>
</comment>
<feature type="compositionally biased region" description="Low complexity" evidence="1">
    <location>
        <begin position="570"/>
        <end position="582"/>
    </location>
</feature>
<keyword evidence="6" id="KW-1185">Reference proteome</keyword>
<dbReference type="InterPro" id="IPR036465">
    <property type="entry name" value="vWFA_dom_sf"/>
</dbReference>
<feature type="compositionally biased region" description="Acidic residues" evidence="1">
    <location>
        <begin position="832"/>
        <end position="869"/>
    </location>
</feature>
<dbReference type="Pfam" id="PF00092">
    <property type="entry name" value="VWA"/>
    <property type="match status" value="1"/>
</dbReference>
<sequence>MMTAHWPRSLLFLLLVLFGFQASRAMAQSADGAKSPALPEPQDVRIVVDISGSMKDSDPNNLRRPAVRLLARMLPDDARGGVWTFGQYVNMLVPSGEVTPKWREMAVKRSPEINSVALRTNIGEALEVASDDFYGDRRFDNTHFILLTDGVVDISRDAAVNARERNRILDEVVDRIRSRGATIHTIALSDNADLALLERLAVETGGTFSVAPDADALNRVFAETLNTAAPQPEVPIENKRFRISEDVHEFTALIFHEGDDQPLALMTPDRKRVTHDRHPDNVRWYSEEAYDLITVDKPAEGEWQVDGELGAQSRVTVVSDLRMAVSPLPNFFYTGQPVSVDASFYDHDKPITNPDFLGVLDVSLTLSTQDGRSGTKRLSGETPPADGVYSDTIDKLSEPGTYDLKLVADGKTFARQFSARITLRPPVSVTVEGEGQGSDSQYVLEVRPEHPDLDRHNTMVGVRVQAPGQGDDTGFDKVPFDEQAGVWRKVIKPSSGDGDYQISVRFQGSTDSGQPLNYSPPAFTATFPRQGGDQAAYTSLSAETVTQAGDEQPAGTAPESSTTGQPLLSEAAATPEPAAQEPTADESGDEPPAEAATSEPAIAPPIDTSQVETPAEPEPSPAPAAEPEPKAAPEPQKSEEASLLASIPAWAWGAGGGLLAIAAMAFAVVRARRKGSKADGDPDARADADEPSEPAVDEEPEEQVEPEADSEEPPVAVADDAVTGEAPEEETEIPPVVEEEPPLAEEPTPDGMPAAEEEAEPPLASETAEPTAGDVDEEIPTLDEQPPEIPAADEEWPTDEEPGALPREADETADDIERFLEEARRDEADLAAADEDILADPAGTEDEEDDYSLEDFDLSDIDDLPDLEDEERKRGDSEGEDPDDKKSE</sequence>
<accession>A0ABY1ZJP4</accession>
<dbReference type="CDD" id="cd00198">
    <property type="entry name" value="vWFA"/>
    <property type="match status" value="1"/>
</dbReference>
<name>A0ABY1ZJP4_9GAMM</name>
<evidence type="ECO:0000256" key="2">
    <source>
        <dbReference type="SAM" id="Phobius"/>
    </source>
</evidence>
<evidence type="ECO:0000256" key="3">
    <source>
        <dbReference type="SAM" id="SignalP"/>
    </source>
</evidence>
<feature type="compositionally biased region" description="Pro residues" evidence="1">
    <location>
        <begin position="616"/>
        <end position="626"/>
    </location>
</feature>
<feature type="compositionally biased region" description="Polar residues" evidence="1">
    <location>
        <begin position="505"/>
        <end position="517"/>
    </location>
</feature>
<dbReference type="SUPFAM" id="SSF53300">
    <property type="entry name" value="vWA-like"/>
    <property type="match status" value="1"/>
</dbReference>
<keyword evidence="2" id="KW-1133">Transmembrane helix</keyword>
<evidence type="ECO:0000313" key="5">
    <source>
        <dbReference type="EMBL" id="TBW50162.1"/>
    </source>
</evidence>
<feature type="compositionally biased region" description="Low complexity" evidence="1">
    <location>
        <begin position="593"/>
        <end position="605"/>
    </location>
</feature>
<dbReference type="PROSITE" id="PS50234">
    <property type="entry name" value="VWFA"/>
    <property type="match status" value="1"/>
</dbReference>
<protein>
    <submittedName>
        <fullName evidence="5">VWA domain-containing protein</fullName>
    </submittedName>
</protein>
<feature type="compositionally biased region" description="Basic and acidic residues" evidence="1">
    <location>
        <begin position="870"/>
        <end position="888"/>
    </location>
</feature>
<proteinExistence type="predicted"/>
<feature type="signal peptide" evidence="3">
    <location>
        <begin position="1"/>
        <end position="27"/>
    </location>
</feature>
<dbReference type="Gene3D" id="3.40.50.410">
    <property type="entry name" value="von Willebrand factor, type A domain"/>
    <property type="match status" value="1"/>
</dbReference>
<feature type="compositionally biased region" description="Acidic residues" evidence="1">
    <location>
        <begin position="583"/>
        <end position="592"/>
    </location>
</feature>
<feature type="compositionally biased region" description="Acidic residues" evidence="1">
    <location>
        <begin position="791"/>
        <end position="802"/>
    </location>
</feature>
<reference evidence="5 6" key="1">
    <citation type="submission" date="2019-02" db="EMBL/GenBank/DDBJ databases">
        <title>Marinobacter halodurans sp. nov., a marine bacterium isolated from sea tidal flat.</title>
        <authorList>
            <person name="Yoo Y."/>
            <person name="Lee D.W."/>
            <person name="Kim B.S."/>
            <person name="Kim J.-J."/>
        </authorList>
    </citation>
    <scope>NUCLEOTIDE SEQUENCE [LARGE SCALE GENOMIC DNA]</scope>
    <source>
        <strain evidence="5 6">YJ-S3-2</strain>
    </source>
</reference>
<feature type="compositionally biased region" description="Low complexity" evidence="1">
    <location>
        <begin position="761"/>
        <end position="772"/>
    </location>
</feature>
<organism evidence="5 6">
    <name type="scientific">Marinobacter halodurans</name>
    <dbReference type="NCBI Taxonomy" id="2528979"/>
    <lineage>
        <taxon>Bacteria</taxon>
        <taxon>Pseudomonadati</taxon>
        <taxon>Pseudomonadota</taxon>
        <taxon>Gammaproteobacteria</taxon>
        <taxon>Pseudomonadales</taxon>
        <taxon>Marinobacteraceae</taxon>
        <taxon>Marinobacter</taxon>
    </lineage>
</organism>
<feature type="compositionally biased region" description="Basic and acidic residues" evidence="1">
    <location>
        <begin position="676"/>
        <end position="688"/>
    </location>
</feature>
<feature type="domain" description="VWFA" evidence="4">
    <location>
        <begin position="43"/>
        <end position="225"/>
    </location>
</feature>
<evidence type="ECO:0000313" key="6">
    <source>
        <dbReference type="Proteomes" id="UP000313645"/>
    </source>
</evidence>
<feature type="transmembrane region" description="Helical" evidence="2">
    <location>
        <begin position="649"/>
        <end position="669"/>
    </location>
</feature>
<feature type="compositionally biased region" description="Basic and acidic residues" evidence="1">
    <location>
        <begin position="627"/>
        <end position="640"/>
    </location>
</feature>
<feature type="compositionally biased region" description="Acidic residues" evidence="1">
    <location>
        <begin position="689"/>
        <end position="712"/>
    </location>
</feature>
<feature type="compositionally biased region" description="Basic and acidic residues" evidence="1">
    <location>
        <begin position="807"/>
        <end position="828"/>
    </location>
</feature>
<dbReference type="EMBL" id="SJDL01000036">
    <property type="protein sequence ID" value="TBW50162.1"/>
    <property type="molecule type" value="Genomic_DNA"/>
</dbReference>
<feature type="chain" id="PRO_5046406570" evidence="3">
    <location>
        <begin position="28"/>
        <end position="888"/>
    </location>
</feature>
<dbReference type="Proteomes" id="UP000313645">
    <property type="component" value="Unassembled WGS sequence"/>
</dbReference>
<keyword evidence="2" id="KW-0812">Transmembrane</keyword>
<feature type="region of interest" description="Disordered" evidence="1">
    <location>
        <begin position="545"/>
        <end position="642"/>
    </location>
</feature>
<evidence type="ECO:0000256" key="1">
    <source>
        <dbReference type="SAM" id="MobiDB-lite"/>
    </source>
</evidence>
<keyword evidence="3" id="KW-0732">Signal</keyword>
<evidence type="ECO:0000259" key="4">
    <source>
        <dbReference type="PROSITE" id="PS50234"/>
    </source>
</evidence>
<feature type="compositionally biased region" description="Acidic residues" evidence="1">
    <location>
        <begin position="726"/>
        <end position="743"/>
    </location>
</feature>
<keyword evidence="2" id="KW-0472">Membrane</keyword>
<feature type="region of interest" description="Disordered" evidence="1">
    <location>
        <begin position="671"/>
        <end position="888"/>
    </location>
</feature>